<dbReference type="GO" id="GO:1902626">
    <property type="term" value="P:assembly of large subunit precursor of preribosome"/>
    <property type="evidence" value="ECO:0007669"/>
    <property type="project" value="EnsemblFungi"/>
</dbReference>
<keyword evidence="3 6" id="KW-0396">Initiation factor</keyword>
<dbReference type="GO" id="GO:0030687">
    <property type="term" value="C:preribosome, large subunit precursor"/>
    <property type="evidence" value="ECO:0007669"/>
    <property type="project" value="EnsemblFungi"/>
</dbReference>
<organism evidence="7 8">
    <name type="scientific">Pseudallescheria apiosperma</name>
    <name type="common">Scedosporium apiospermum</name>
    <dbReference type="NCBI Taxonomy" id="563466"/>
    <lineage>
        <taxon>Eukaryota</taxon>
        <taxon>Fungi</taxon>
        <taxon>Dikarya</taxon>
        <taxon>Ascomycota</taxon>
        <taxon>Pezizomycotina</taxon>
        <taxon>Sordariomycetes</taxon>
        <taxon>Hypocreomycetidae</taxon>
        <taxon>Microascales</taxon>
        <taxon>Microascaceae</taxon>
        <taxon>Scedosporium</taxon>
    </lineage>
</organism>
<keyword evidence="2 6" id="KW-0690">Ribosome biogenesis</keyword>
<reference evidence="7 8" key="1">
    <citation type="journal article" date="2014" name="Genome Announc.">
        <title>Draft genome sequence of the pathogenic fungus Scedosporium apiospermum.</title>
        <authorList>
            <person name="Vandeputte P."/>
            <person name="Ghamrawi S."/>
            <person name="Rechenmann M."/>
            <person name="Iltis A."/>
            <person name="Giraud S."/>
            <person name="Fleury M."/>
            <person name="Thornton C."/>
            <person name="Delhaes L."/>
            <person name="Meyer W."/>
            <person name="Papon N."/>
            <person name="Bouchara J.P."/>
        </authorList>
    </citation>
    <scope>NUCLEOTIDE SEQUENCE [LARGE SCALE GENOMIC DNA]</scope>
    <source>
        <strain evidence="7 8">IHEM 14462</strain>
    </source>
</reference>
<evidence type="ECO:0000256" key="2">
    <source>
        <dbReference type="ARBA" id="ARBA00022517"/>
    </source>
</evidence>
<evidence type="ECO:0000256" key="4">
    <source>
        <dbReference type="ARBA" id="ARBA00022917"/>
    </source>
</evidence>
<keyword evidence="8" id="KW-1185">Reference proteome</keyword>
<dbReference type="Pfam" id="PF01912">
    <property type="entry name" value="eIF-6"/>
    <property type="match status" value="1"/>
</dbReference>
<proteinExistence type="inferred from homology"/>
<dbReference type="GeneID" id="27722015"/>
<dbReference type="GO" id="GO:0000054">
    <property type="term" value="P:ribosomal subunit export from nucleus"/>
    <property type="evidence" value="ECO:0007669"/>
    <property type="project" value="UniProtKB-UniRule"/>
</dbReference>
<protein>
    <recommendedName>
        <fullName evidence="6">Eukaryotic translation initiation factor 6</fullName>
        <shortName evidence="6">eIF-6</shortName>
    </recommendedName>
</protein>
<comment type="PTM">
    <text evidence="6">Phosphorylation at Ser-187 and Ser-188 promotes nuclear export.</text>
</comment>
<dbReference type="NCBIfam" id="TIGR00323">
    <property type="entry name" value="eIF-6"/>
    <property type="match status" value="1"/>
</dbReference>
<dbReference type="SUPFAM" id="SSF55909">
    <property type="entry name" value="Pentein"/>
    <property type="match status" value="1"/>
</dbReference>
<dbReference type="CDD" id="cd00527">
    <property type="entry name" value="IF6"/>
    <property type="match status" value="1"/>
</dbReference>
<keyword evidence="5 6" id="KW-0539">Nucleus</keyword>
<dbReference type="PANTHER" id="PTHR10784">
    <property type="entry name" value="TRANSLATION INITIATION FACTOR 6"/>
    <property type="match status" value="1"/>
</dbReference>
<dbReference type="HOGENOM" id="CLU_071894_0_0_1"/>
<feature type="modified residue" description="Phosphoserine; by CK1" evidence="6">
    <location>
        <position position="187"/>
    </location>
</feature>
<comment type="function">
    <text evidence="6">Binds to the 60S ribosomal subunit and prevents its association with the 40S ribosomal subunit to form the 80S initiation complex in the cytoplasm. Is also involved in ribosome biogenesis. Associates with pre-60S subunits in the nucleus and is involved in its nuclear export.</text>
</comment>
<sequence length="259" mass="28118">MRDWGQEHGFGRELLGDLAVLDGCLDIWQAPGKATGGQAEEIMAVRAQFENSNEVGVFATLTNSYALVAVGASENFYRNRKGLLVPTTTTDQELQHLRNSLPDEIRIQRIEERLSALGNVIATNDHIALIHPDLERETEEIISDVLGVEVFRQTVADNVLVGSYMALSNQGGLVHPKTSIQDQDELSSLLQVPLVAGSVNRGSHLVGAGMVVNDWLAVTGLDTTATELSVIESVFRLGEGAGPSNINTQMKDTMVESFY</sequence>
<evidence type="ECO:0000256" key="5">
    <source>
        <dbReference type="ARBA" id="ARBA00023242"/>
    </source>
</evidence>
<evidence type="ECO:0000256" key="1">
    <source>
        <dbReference type="ARBA" id="ARBA00022490"/>
    </source>
</evidence>
<dbReference type="Gene3D" id="3.75.10.10">
    <property type="entry name" value="L-arginine/glycine Amidinotransferase, Chain A"/>
    <property type="match status" value="2"/>
</dbReference>
<dbReference type="SMART" id="SM00654">
    <property type="entry name" value="eIF6"/>
    <property type="match status" value="1"/>
</dbReference>
<dbReference type="AlphaFoldDB" id="A0A084GBW4"/>
<evidence type="ECO:0000256" key="3">
    <source>
        <dbReference type="ARBA" id="ARBA00022540"/>
    </source>
</evidence>
<comment type="subcellular location">
    <subcellularLocation>
        <location evidence="6">Cytoplasm</location>
    </subcellularLocation>
    <subcellularLocation>
        <location evidence="6">Nucleus</location>
        <location evidence="6">Nucleolus</location>
    </subcellularLocation>
    <text evidence="6">Shuttles between cytoplasm and nucleus/nucleolus.</text>
</comment>
<dbReference type="FunFam" id="3.75.10.10:FF:000001">
    <property type="entry name" value="Eukaryotic translation initiation factor 6"/>
    <property type="match status" value="1"/>
</dbReference>
<keyword evidence="1 6" id="KW-0963">Cytoplasm</keyword>
<comment type="caution">
    <text evidence="7">The sequence shown here is derived from an EMBL/GenBank/DDBJ whole genome shotgun (WGS) entry which is preliminary data.</text>
</comment>
<evidence type="ECO:0000256" key="6">
    <source>
        <dbReference type="HAMAP-Rule" id="MF_03132"/>
    </source>
</evidence>
<name>A0A084GBW4_PSEDA</name>
<dbReference type="EMBL" id="JOWA01000087">
    <property type="protein sequence ID" value="KEZ44826.1"/>
    <property type="molecule type" value="Genomic_DNA"/>
</dbReference>
<dbReference type="OrthoDB" id="4155914at2759"/>
<dbReference type="GO" id="GO:0005737">
    <property type="term" value="C:cytoplasm"/>
    <property type="evidence" value="ECO:0007669"/>
    <property type="project" value="UniProtKB-SubCell"/>
</dbReference>
<evidence type="ECO:0000313" key="7">
    <source>
        <dbReference type="EMBL" id="KEZ44826.1"/>
    </source>
</evidence>
<dbReference type="OMA" id="WCAFCGM"/>
<accession>A0A084GBW4</accession>
<evidence type="ECO:0000313" key="8">
    <source>
        <dbReference type="Proteomes" id="UP000028545"/>
    </source>
</evidence>
<keyword evidence="6" id="KW-0597">Phosphoprotein</keyword>
<gene>
    <name evidence="6" type="primary">TIF6</name>
    <name evidence="7" type="ORF">SAPIO_CDS2943</name>
</gene>
<dbReference type="Proteomes" id="UP000028545">
    <property type="component" value="Unassembled WGS sequence"/>
</dbReference>
<dbReference type="GO" id="GO:0043023">
    <property type="term" value="F:ribosomal large subunit binding"/>
    <property type="evidence" value="ECO:0007669"/>
    <property type="project" value="UniProtKB-UniRule"/>
</dbReference>
<dbReference type="GO" id="GO:0000466">
    <property type="term" value="P:maturation of 5.8S rRNA from tricistronic rRNA transcript (SSU-rRNA, 5.8S rRNA, LSU-rRNA)"/>
    <property type="evidence" value="ECO:0007669"/>
    <property type="project" value="EnsemblFungi"/>
</dbReference>
<dbReference type="GO" id="GO:0005730">
    <property type="term" value="C:nucleolus"/>
    <property type="evidence" value="ECO:0007669"/>
    <property type="project" value="UniProtKB-SubCell"/>
</dbReference>
<dbReference type="GO" id="GO:0000463">
    <property type="term" value="P:maturation of LSU-rRNA from tricistronic rRNA transcript (SSU-rRNA, 5.8S rRNA, LSU-rRNA)"/>
    <property type="evidence" value="ECO:0007669"/>
    <property type="project" value="EnsemblFungi"/>
</dbReference>
<dbReference type="VEuPathDB" id="FungiDB:SAPIO_CDS2943"/>
<dbReference type="KEGG" id="sapo:SAPIO_CDS2943"/>
<comment type="subunit">
    <text evidence="6">Monomer. Associates with the 60S ribosomal subunit.</text>
</comment>
<feature type="modified residue" description="Phosphoserine; by CK1" evidence="6">
    <location>
        <position position="188"/>
    </location>
</feature>
<dbReference type="HAMAP" id="MF_00032">
    <property type="entry name" value="eIF_6"/>
    <property type="match status" value="1"/>
</dbReference>
<keyword evidence="4 6" id="KW-0648">Protein biosynthesis</keyword>
<dbReference type="GO" id="GO:0042256">
    <property type="term" value="P:cytosolic ribosome assembly"/>
    <property type="evidence" value="ECO:0007669"/>
    <property type="project" value="UniProtKB-UniRule"/>
</dbReference>
<dbReference type="InterPro" id="IPR002769">
    <property type="entry name" value="eIF6"/>
</dbReference>
<dbReference type="GO" id="GO:0003743">
    <property type="term" value="F:translation initiation factor activity"/>
    <property type="evidence" value="ECO:0007669"/>
    <property type="project" value="UniProtKB-UniRule"/>
</dbReference>
<comment type="similarity">
    <text evidence="6">Belongs to the eIF-6 family.</text>
</comment>
<dbReference type="RefSeq" id="XP_016644625.1">
    <property type="nucleotide sequence ID" value="XM_016785843.1"/>
</dbReference>